<protein>
    <submittedName>
        <fullName evidence="6">Chaplin family protein</fullName>
    </submittedName>
</protein>
<evidence type="ECO:0000256" key="3">
    <source>
        <dbReference type="ARBA" id="ARBA00023087"/>
    </source>
</evidence>
<name>A0ABW2XNJ4_9ACTN</name>
<reference evidence="7" key="1">
    <citation type="journal article" date="2019" name="Int. J. Syst. Evol. Microbiol.">
        <title>The Global Catalogue of Microorganisms (GCM) 10K type strain sequencing project: providing services to taxonomists for standard genome sequencing and annotation.</title>
        <authorList>
            <consortium name="The Broad Institute Genomics Platform"/>
            <consortium name="The Broad Institute Genome Sequencing Center for Infectious Disease"/>
            <person name="Wu L."/>
            <person name="Ma J."/>
        </authorList>
    </citation>
    <scope>NUCLEOTIDE SEQUENCE [LARGE SCALE GENOMIC DNA]</scope>
    <source>
        <strain evidence="7">JCM 9371</strain>
    </source>
</reference>
<keyword evidence="4" id="KW-0732">Signal</keyword>
<feature type="domain" description="Chaplin" evidence="5">
    <location>
        <begin position="34"/>
        <end position="74"/>
    </location>
</feature>
<dbReference type="InterPro" id="IPR005528">
    <property type="entry name" value="ChpA-H"/>
</dbReference>
<feature type="signal peptide" evidence="4">
    <location>
        <begin position="1"/>
        <end position="27"/>
    </location>
</feature>
<evidence type="ECO:0000256" key="2">
    <source>
        <dbReference type="ARBA" id="ARBA00022889"/>
    </source>
</evidence>
<feature type="chain" id="PRO_5045693375" evidence="4">
    <location>
        <begin position="28"/>
        <end position="80"/>
    </location>
</feature>
<gene>
    <name evidence="6" type="ORF">ACFQZM_15150</name>
</gene>
<proteinExistence type="predicted"/>
<evidence type="ECO:0000313" key="7">
    <source>
        <dbReference type="Proteomes" id="UP001597063"/>
    </source>
</evidence>
<dbReference type="Proteomes" id="UP001597063">
    <property type="component" value="Unassembled WGS sequence"/>
</dbReference>
<keyword evidence="2" id="KW-0130">Cell adhesion</keyword>
<accession>A0ABW2XNJ4</accession>
<dbReference type="EMBL" id="JBHTGP010000006">
    <property type="protein sequence ID" value="MFD0685841.1"/>
    <property type="molecule type" value="Genomic_DNA"/>
</dbReference>
<organism evidence="6 7">
    <name type="scientific">Actinomadura fibrosa</name>
    <dbReference type="NCBI Taxonomy" id="111802"/>
    <lineage>
        <taxon>Bacteria</taxon>
        <taxon>Bacillati</taxon>
        <taxon>Actinomycetota</taxon>
        <taxon>Actinomycetes</taxon>
        <taxon>Streptosporangiales</taxon>
        <taxon>Thermomonosporaceae</taxon>
        <taxon>Actinomadura</taxon>
    </lineage>
</organism>
<keyword evidence="1" id="KW-0964">Secreted</keyword>
<sequence length="80" mass="7248">MIKKLAATGILGFAVTGAILSAAPANADIGTSGAAGVLSGNQAVAPASVPLSVCGNAVAVVGQTGAGCQGGGAAAAQSIR</sequence>
<dbReference type="RefSeq" id="WP_165502649.1">
    <property type="nucleotide sequence ID" value="NZ_CAACUY010000004.1"/>
</dbReference>
<evidence type="ECO:0000259" key="5">
    <source>
        <dbReference type="PROSITE" id="PS51884"/>
    </source>
</evidence>
<evidence type="ECO:0000256" key="1">
    <source>
        <dbReference type="ARBA" id="ARBA00022512"/>
    </source>
</evidence>
<evidence type="ECO:0000313" key="6">
    <source>
        <dbReference type="EMBL" id="MFD0685841.1"/>
    </source>
</evidence>
<keyword evidence="1" id="KW-0134">Cell wall</keyword>
<keyword evidence="7" id="KW-1185">Reference proteome</keyword>
<dbReference type="PROSITE" id="PS51884">
    <property type="entry name" value="CHAPLIN"/>
    <property type="match status" value="1"/>
</dbReference>
<dbReference type="Pfam" id="PF03777">
    <property type="entry name" value="ChpA-C"/>
    <property type="match status" value="1"/>
</dbReference>
<comment type="caution">
    <text evidence="6">The sequence shown here is derived from an EMBL/GenBank/DDBJ whole genome shotgun (WGS) entry which is preliminary data.</text>
</comment>
<evidence type="ECO:0000256" key="4">
    <source>
        <dbReference type="SAM" id="SignalP"/>
    </source>
</evidence>
<keyword evidence="3" id="KW-0034">Amyloid</keyword>